<name>B2T8Q9_PARPJ</name>
<dbReference type="STRING" id="398527.Bphyt_6408"/>
<keyword evidence="4" id="KW-0804">Transcription</keyword>
<dbReference type="KEGG" id="bpy:Bphyt_6408"/>
<evidence type="ECO:0000313" key="7">
    <source>
        <dbReference type="Proteomes" id="UP000001739"/>
    </source>
</evidence>
<dbReference type="Proteomes" id="UP000001739">
    <property type="component" value="Chromosome 2"/>
</dbReference>
<evidence type="ECO:0000256" key="3">
    <source>
        <dbReference type="ARBA" id="ARBA00023125"/>
    </source>
</evidence>
<dbReference type="InterPro" id="IPR050950">
    <property type="entry name" value="HTH-type_LysR_regulators"/>
</dbReference>
<dbReference type="SUPFAM" id="SSF46785">
    <property type="entry name" value="Winged helix' DNA-binding domain"/>
    <property type="match status" value="1"/>
</dbReference>
<dbReference type="PROSITE" id="PS50931">
    <property type="entry name" value="HTH_LYSR"/>
    <property type="match status" value="1"/>
</dbReference>
<dbReference type="OrthoDB" id="5914299at2"/>
<dbReference type="eggNOG" id="COG0583">
    <property type="taxonomic scope" value="Bacteria"/>
</dbReference>
<protein>
    <submittedName>
        <fullName evidence="6">Transcriptional regulator, LysR family</fullName>
    </submittedName>
</protein>
<dbReference type="GO" id="GO:0003700">
    <property type="term" value="F:DNA-binding transcription factor activity"/>
    <property type="evidence" value="ECO:0007669"/>
    <property type="project" value="InterPro"/>
</dbReference>
<evidence type="ECO:0000256" key="4">
    <source>
        <dbReference type="ARBA" id="ARBA00023163"/>
    </source>
</evidence>
<dbReference type="Gene3D" id="1.10.10.10">
    <property type="entry name" value="Winged helix-like DNA-binding domain superfamily/Winged helix DNA-binding domain"/>
    <property type="match status" value="1"/>
</dbReference>
<dbReference type="AlphaFoldDB" id="B2T8Q9"/>
<gene>
    <name evidence="6" type="ordered locus">Bphyt_6408</name>
</gene>
<dbReference type="PANTHER" id="PTHR30419">
    <property type="entry name" value="HTH-TYPE TRANSCRIPTIONAL REGULATOR YBHD"/>
    <property type="match status" value="1"/>
</dbReference>
<dbReference type="HOGENOM" id="CLU_039613_6_0_4"/>
<accession>B2T8Q9</accession>
<evidence type="ECO:0000259" key="5">
    <source>
        <dbReference type="PROSITE" id="PS50931"/>
    </source>
</evidence>
<dbReference type="EMBL" id="CP001053">
    <property type="protein sequence ID" value="ACD20722.1"/>
    <property type="molecule type" value="Genomic_DNA"/>
</dbReference>
<dbReference type="InterPro" id="IPR000847">
    <property type="entry name" value="LysR_HTH_N"/>
</dbReference>
<keyword evidence="3" id="KW-0238">DNA-binding</keyword>
<dbReference type="Pfam" id="PF00126">
    <property type="entry name" value="HTH_1"/>
    <property type="match status" value="1"/>
</dbReference>
<dbReference type="InterPro" id="IPR036390">
    <property type="entry name" value="WH_DNA-bd_sf"/>
</dbReference>
<dbReference type="InterPro" id="IPR036388">
    <property type="entry name" value="WH-like_DNA-bd_sf"/>
</dbReference>
<dbReference type="PANTHER" id="PTHR30419:SF8">
    <property type="entry name" value="NITROGEN ASSIMILATION TRANSCRIPTIONAL ACTIVATOR-RELATED"/>
    <property type="match status" value="1"/>
</dbReference>
<dbReference type="GO" id="GO:0005829">
    <property type="term" value="C:cytosol"/>
    <property type="evidence" value="ECO:0007669"/>
    <property type="project" value="TreeGrafter"/>
</dbReference>
<dbReference type="Gene3D" id="3.40.190.290">
    <property type="match status" value="1"/>
</dbReference>
<evidence type="ECO:0000256" key="1">
    <source>
        <dbReference type="ARBA" id="ARBA00009437"/>
    </source>
</evidence>
<organism evidence="6 7">
    <name type="scientific">Paraburkholderia phytofirmans (strain DSM 17436 / LMG 22146 / PsJN)</name>
    <name type="common">Burkholderia phytofirmans</name>
    <dbReference type="NCBI Taxonomy" id="398527"/>
    <lineage>
        <taxon>Bacteria</taxon>
        <taxon>Pseudomonadati</taxon>
        <taxon>Pseudomonadota</taxon>
        <taxon>Betaproteobacteria</taxon>
        <taxon>Burkholderiales</taxon>
        <taxon>Burkholderiaceae</taxon>
        <taxon>Paraburkholderia</taxon>
    </lineage>
</organism>
<keyword evidence="2" id="KW-0805">Transcription regulation</keyword>
<sequence>MFTPIERFFSSGLRLSHLRLLVALADLKQVTKVAAAFNVTQPAVSKQIGEIEQALGAAVTERVGKAVFLTDVGAVLARRGREILRQVGLAQKDVASLVTGTAGRVTLGSVTAVPPSFISQSIMSFLTRAPAASVEFVEAPLDELLEMLRIGKIDLVLARARGKDDPTLVTETLYSEPFVFVSGPSHALANGRSVTVKDLKEFMWLVPQQGSPSYIALAHLMELEGLNIDDSCVESSCIALNVELMARGPFVSILPLSHATEYAARGRLSLMNTPSLTQLGEVVLYRRADLDSPAPLLLGECIREEAVSNLPGISSDLTG</sequence>
<dbReference type="InterPro" id="IPR005119">
    <property type="entry name" value="LysR_subst-bd"/>
</dbReference>
<comment type="similarity">
    <text evidence="1">Belongs to the LysR transcriptional regulatory family.</text>
</comment>
<feature type="domain" description="HTH lysR-type" evidence="5">
    <location>
        <begin position="13"/>
        <end position="70"/>
    </location>
</feature>
<proteinExistence type="inferred from homology"/>
<reference evidence="6 7" key="1">
    <citation type="journal article" date="2011" name="J. Bacteriol.">
        <title>Complete genome sequence of the plant growth-promoting endophyte Burkholderia phytofirmans strain PsJN.</title>
        <authorList>
            <person name="Weilharter A."/>
            <person name="Mitter B."/>
            <person name="Shin M.V."/>
            <person name="Chain P.S."/>
            <person name="Nowak J."/>
            <person name="Sessitsch A."/>
        </authorList>
    </citation>
    <scope>NUCLEOTIDE SEQUENCE [LARGE SCALE GENOMIC DNA]</scope>
    <source>
        <strain evidence="7">DSM 17436 / LMG 22146 / PsJN</strain>
    </source>
</reference>
<dbReference type="GO" id="GO:0003677">
    <property type="term" value="F:DNA binding"/>
    <property type="evidence" value="ECO:0007669"/>
    <property type="project" value="UniProtKB-KW"/>
</dbReference>
<dbReference type="SUPFAM" id="SSF53850">
    <property type="entry name" value="Periplasmic binding protein-like II"/>
    <property type="match status" value="1"/>
</dbReference>
<evidence type="ECO:0000256" key="2">
    <source>
        <dbReference type="ARBA" id="ARBA00023015"/>
    </source>
</evidence>
<evidence type="ECO:0000313" key="6">
    <source>
        <dbReference type="EMBL" id="ACD20722.1"/>
    </source>
</evidence>
<dbReference type="Pfam" id="PF03466">
    <property type="entry name" value="LysR_substrate"/>
    <property type="match status" value="1"/>
</dbReference>